<dbReference type="InterPro" id="IPR001839">
    <property type="entry name" value="TGF-b_C"/>
</dbReference>
<dbReference type="GeneID" id="111820941"/>
<dbReference type="InterPro" id="IPR043401">
    <property type="entry name" value="GDNF_fam"/>
</dbReference>
<dbReference type="STRING" id="127582.A0A2Y9RAF1"/>
<reference evidence="10" key="1">
    <citation type="submission" date="2025-08" db="UniProtKB">
        <authorList>
            <consortium name="RefSeq"/>
        </authorList>
    </citation>
    <scope>IDENTIFICATION</scope>
</reference>
<evidence type="ECO:0000256" key="1">
    <source>
        <dbReference type="ARBA" id="ARBA00004613"/>
    </source>
</evidence>
<sequence>MAPGGILLSCLLLLGLLLGLSWGPAALGSPVVESGEFWAEHIAEAGGNQRPWLGTPSPGARLRRAAAGPCQLRSLTLPVAELGLGYASEERVVFSYCAGSCPRGAHTQHGLTLARLWGQGRAHGGPCSVDGLRKERESAWWLPGETGKLRHGEADCSTGAGSPRTGHRGFQHAPIQPCHNLGPIRPRPRAQPNHSPRFQALPPVVQLPLGSGP</sequence>
<dbReference type="GO" id="GO:0048731">
    <property type="term" value="P:system development"/>
    <property type="evidence" value="ECO:0007669"/>
    <property type="project" value="UniProtKB-ARBA"/>
</dbReference>
<dbReference type="PROSITE" id="PS51362">
    <property type="entry name" value="TGF_BETA_2"/>
    <property type="match status" value="1"/>
</dbReference>
<dbReference type="GO" id="GO:0008083">
    <property type="term" value="F:growth factor activity"/>
    <property type="evidence" value="ECO:0007669"/>
    <property type="project" value="UniProtKB-KW"/>
</dbReference>
<organism evidence="9 10">
    <name type="scientific">Trichechus manatus latirostris</name>
    <name type="common">Florida manatee</name>
    <dbReference type="NCBI Taxonomy" id="127582"/>
    <lineage>
        <taxon>Eukaryota</taxon>
        <taxon>Metazoa</taxon>
        <taxon>Chordata</taxon>
        <taxon>Craniata</taxon>
        <taxon>Vertebrata</taxon>
        <taxon>Euteleostomi</taxon>
        <taxon>Mammalia</taxon>
        <taxon>Eutheria</taxon>
        <taxon>Afrotheria</taxon>
        <taxon>Sirenia</taxon>
        <taxon>Trichechidae</taxon>
        <taxon>Trichechus</taxon>
    </lineage>
</organism>
<keyword evidence="4 7" id="KW-0732">Signal</keyword>
<comment type="subcellular location">
    <subcellularLocation>
        <location evidence="1">Secreted</location>
    </subcellularLocation>
</comment>
<proteinExistence type="inferred from homology"/>
<evidence type="ECO:0000313" key="9">
    <source>
        <dbReference type="Proteomes" id="UP000248480"/>
    </source>
</evidence>
<evidence type="ECO:0000256" key="4">
    <source>
        <dbReference type="ARBA" id="ARBA00022729"/>
    </source>
</evidence>
<evidence type="ECO:0000256" key="7">
    <source>
        <dbReference type="SAM" id="SignalP"/>
    </source>
</evidence>
<dbReference type="KEGG" id="tmu:111820941"/>
<dbReference type="RefSeq" id="XP_023588854.1">
    <property type="nucleotide sequence ID" value="XM_023733086.1"/>
</dbReference>
<evidence type="ECO:0000256" key="2">
    <source>
        <dbReference type="ARBA" id="ARBA00009832"/>
    </source>
</evidence>
<keyword evidence="3" id="KW-0964">Secreted</keyword>
<feature type="signal peptide" evidence="7">
    <location>
        <begin position="1"/>
        <end position="28"/>
    </location>
</feature>
<dbReference type="GO" id="GO:0005576">
    <property type="term" value="C:extracellular region"/>
    <property type="evidence" value="ECO:0007669"/>
    <property type="project" value="UniProtKB-SubCell"/>
</dbReference>
<evidence type="ECO:0000256" key="6">
    <source>
        <dbReference type="ARBA" id="ARBA00023157"/>
    </source>
</evidence>
<dbReference type="CTD" id="5623"/>
<dbReference type="Gene3D" id="2.10.90.10">
    <property type="entry name" value="Cystine-knot cytokines"/>
    <property type="match status" value="1"/>
</dbReference>
<dbReference type="PANTHER" id="PTHR12173:SF8">
    <property type="entry name" value="PERSEPHIN"/>
    <property type="match status" value="1"/>
</dbReference>
<dbReference type="AlphaFoldDB" id="A0A2Y9RAF1"/>
<dbReference type="InParanoid" id="A0A2Y9RAF1"/>
<dbReference type="SUPFAM" id="SSF57501">
    <property type="entry name" value="Cystine-knot cytokines"/>
    <property type="match status" value="1"/>
</dbReference>
<dbReference type="GO" id="GO:0030116">
    <property type="term" value="F:glial cell-derived neurotrophic factor receptor binding"/>
    <property type="evidence" value="ECO:0007669"/>
    <property type="project" value="InterPro"/>
</dbReference>
<keyword evidence="9" id="KW-1185">Reference proteome</keyword>
<name>A0A2Y9RAF1_TRIMA</name>
<protein>
    <submittedName>
        <fullName evidence="10">Persephin</fullName>
    </submittedName>
</protein>
<evidence type="ECO:0000313" key="10">
    <source>
        <dbReference type="RefSeq" id="XP_023588854.1"/>
    </source>
</evidence>
<evidence type="ECO:0000256" key="5">
    <source>
        <dbReference type="ARBA" id="ARBA00023030"/>
    </source>
</evidence>
<keyword evidence="5" id="KW-0339">Growth factor</keyword>
<gene>
    <name evidence="10" type="primary">PSPN</name>
</gene>
<accession>A0A2Y9RAF1</accession>
<dbReference type="GO" id="GO:0030971">
    <property type="term" value="F:receptor tyrosine kinase binding"/>
    <property type="evidence" value="ECO:0007669"/>
    <property type="project" value="InterPro"/>
</dbReference>
<dbReference type="InterPro" id="IPR029034">
    <property type="entry name" value="Cystine-knot_cytokine"/>
</dbReference>
<feature type="chain" id="PRO_5016008899" evidence="7">
    <location>
        <begin position="29"/>
        <end position="213"/>
    </location>
</feature>
<evidence type="ECO:0000256" key="3">
    <source>
        <dbReference type="ARBA" id="ARBA00022525"/>
    </source>
</evidence>
<evidence type="ECO:0000259" key="8">
    <source>
        <dbReference type="PROSITE" id="PS51362"/>
    </source>
</evidence>
<dbReference type="PANTHER" id="PTHR12173">
    <property type="entry name" value="GDNF SUBFAMILY OF TGF-BETA FAMILY"/>
    <property type="match status" value="1"/>
</dbReference>
<feature type="domain" description="TGF-beta family profile" evidence="8">
    <location>
        <begin position="61"/>
        <end position="129"/>
    </location>
</feature>
<comment type="similarity">
    <text evidence="2">Belongs to the TGF-beta family. GDNF subfamily.</text>
</comment>
<dbReference type="Proteomes" id="UP000248480">
    <property type="component" value="Unplaced"/>
</dbReference>
<keyword evidence="6" id="KW-1015">Disulfide bond</keyword>
<dbReference type="FunCoup" id="A0A2Y9RAF1">
    <property type="interactions" value="499"/>
</dbReference>